<name>A0AAN7NQ42_MYCAM</name>
<protein>
    <submittedName>
        <fullName evidence="1">Uncharacterized protein</fullName>
    </submittedName>
</protein>
<dbReference type="Proteomes" id="UP001333110">
    <property type="component" value="Unassembled WGS sequence"/>
</dbReference>
<organism evidence="1 2">
    <name type="scientific">Mycteria americana</name>
    <name type="common">Wood stork</name>
    <dbReference type="NCBI Taxonomy" id="33587"/>
    <lineage>
        <taxon>Eukaryota</taxon>
        <taxon>Metazoa</taxon>
        <taxon>Chordata</taxon>
        <taxon>Craniata</taxon>
        <taxon>Vertebrata</taxon>
        <taxon>Euteleostomi</taxon>
        <taxon>Archelosauria</taxon>
        <taxon>Archosauria</taxon>
        <taxon>Dinosauria</taxon>
        <taxon>Saurischia</taxon>
        <taxon>Theropoda</taxon>
        <taxon>Coelurosauria</taxon>
        <taxon>Aves</taxon>
        <taxon>Neognathae</taxon>
        <taxon>Neoaves</taxon>
        <taxon>Aequornithes</taxon>
        <taxon>Ciconiiformes</taxon>
        <taxon>Ciconiidae</taxon>
        <taxon>Mycteria</taxon>
    </lineage>
</organism>
<gene>
    <name evidence="1" type="ORF">QYF61_017676</name>
</gene>
<evidence type="ECO:0000313" key="1">
    <source>
        <dbReference type="EMBL" id="KAK4831448.1"/>
    </source>
</evidence>
<proteinExistence type="predicted"/>
<sequence>MIYNYLTGGRGAATAKLFSKIWFFSAFKQALSCIFDCTFHKNYIMSLVLQKTMVMDIYELYTYSNEDGTEEVLLDEKSTERLAIHPQISACQSPAESGGKELEALILSASTDGLRGGLGSCSKLLLSFRKYHSSPKVDFTAVDSK</sequence>
<keyword evidence="2" id="KW-1185">Reference proteome</keyword>
<comment type="caution">
    <text evidence="1">The sequence shown here is derived from an EMBL/GenBank/DDBJ whole genome shotgun (WGS) entry which is preliminary data.</text>
</comment>
<feature type="non-terminal residue" evidence="1">
    <location>
        <position position="145"/>
    </location>
</feature>
<accession>A0AAN7NQ42</accession>
<evidence type="ECO:0000313" key="2">
    <source>
        <dbReference type="Proteomes" id="UP001333110"/>
    </source>
</evidence>
<dbReference type="EMBL" id="JAUNZN010000001">
    <property type="protein sequence ID" value="KAK4831448.1"/>
    <property type="molecule type" value="Genomic_DNA"/>
</dbReference>
<dbReference type="AlphaFoldDB" id="A0AAN7NQ42"/>
<reference evidence="1 2" key="1">
    <citation type="journal article" date="2023" name="J. Hered.">
        <title>Chromosome-level genome of the wood stork (Mycteria americana) provides insight into avian chromosome evolution.</title>
        <authorList>
            <person name="Flamio R. Jr."/>
            <person name="Ramstad K.M."/>
        </authorList>
    </citation>
    <scope>NUCLEOTIDE SEQUENCE [LARGE SCALE GENOMIC DNA]</scope>
    <source>
        <strain evidence="1">JAX WOST 10</strain>
    </source>
</reference>